<evidence type="ECO:0000256" key="1">
    <source>
        <dbReference type="ARBA" id="ARBA00004141"/>
    </source>
</evidence>
<proteinExistence type="inferred from homology"/>
<feature type="transmembrane region" description="Helical" evidence="10">
    <location>
        <begin position="110"/>
        <end position="129"/>
    </location>
</feature>
<evidence type="ECO:0000259" key="11">
    <source>
        <dbReference type="Pfam" id="PF14360"/>
    </source>
</evidence>
<evidence type="ECO:0000313" key="12">
    <source>
        <dbReference type="EMBL" id="CAE0811762.1"/>
    </source>
</evidence>
<feature type="transmembrane region" description="Helical" evidence="10">
    <location>
        <begin position="169"/>
        <end position="186"/>
    </location>
</feature>
<evidence type="ECO:0000256" key="9">
    <source>
        <dbReference type="ARBA" id="ARBA00023136"/>
    </source>
</evidence>
<dbReference type="GO" id="GO:0000139">
    <property type="term" value="C:Golgi membrane"/>
    <property type="evidence" value="ECO:0007669"/>
    <property type="project" value="TreeGrafter"/>
</dbReference>
<organism evidence="12">
    <name type="scientific">Eutreptiella gymnastica</name>
    <dbReference type="NCBI Taxonomy" id="73025"/>
    <lineage>
        <taxon>Eukaryota</taxon>
        <taxon>Discoba</taxon>
        <taxon>Euglenozoa</taxon>
        <taxon>Euglenida</taxon>
        <taxon>Spirocuta</taxon>
        <taxon>Euglenophyceae</taxon>
        <taxon>Eutreptiales</taxon>
        <taxon>Eutreptiaceae</taxon>
        <taxon>Eutreptiella</taxon>
    </lineage>
</organism>
<keyword evidence="6" id="KW-0746">Sphingolipid metabolism</keyword>
<reference evidence="12" key="1">
    <citation type="submission" date="2021-01" db="EMBL/GenBank/DDBJ databases">
        <authorList>
            <person name="Corre E."/>
            <person name="Pelletier E."/>
            <person name="Niang G."/>
            <person name="Scheremetjew M."/>
            <person name="Finn R."/>
            <person name="Kale V."/>
            <person name="Holt S."/>
            <person name="Cochrane G."/>
            <person name="Meng A."/>
            <person name="Brown T."/>
            <person name="Cohen L."/>
        </authorList>
    </citation>
    <scope>NUCLEOTIDE SEQUENCE</scope>
    <source>
        <strain evidence="12">CCMP1594</strain>
    </source>
</reference>
<feature type="transmembrane region" description="Helical" evidence="10">
    <location>
        <begin position="193"/>
        <end position="213"/>
    </location>
</feature>
<comment type="similarity">
    <text evidence="2">Belongs to the sphingomyelin synthase family.</text>
</comment>
<evidence type="ECO:0000256" key="6">
    <source>
        <dbReference type="ARBA" id="ARBA00022919"/>
    </source>
</evidence>
<keyword evidence="4 10" id="KW-0812">Transmembrane</keyword>
<protein>
    <recommendedName>
        <fullName evidence="11">Sphingomyelin synthase-like domain-containing protein</fullName>
    </recommendedName>
</protein>
<comment type="subcellular location">
    <subcellularLocation>
        <location evidence="1">Membrane</location>
        <topology evidence="1">Multi-pass membrane protein</topology>
    </subcellularLocation>
</comment>
<accession>A0A7S4FSI6</accession>
<feature type="transmembrane region" description="Helical" evidence="10">
    <location>
        <begin position="219"/>
        <end position="237"/>
    </location>
</feature>
<keyword evidence="9 10" id="KW-0472">Membrane</keyword>
<dbReference type="GO" id="GO:0033188">
    <property type="term" value="F:sphingomyelin synthase activity"/>
    <property type="evidence" value="ECO:0007669"/>
    <property type="project" value="TreeGrafter"/>
</dbReference>
<dbReference type="InterPro" id="IPR025749">
    <property type="entry name" value="Sphingomyelin_synth-like_dom"/>
</dbReference>
<evidence type="ECO:0000256" key="8">
    <source>
        <dbReference type="ARBA" id="ARBA00023098"/>
    </source>
</evidence>
<evidence type="ECO:0000256" key="2">
    <source>
        <dbReference type="ARBA" id="ARBA00005441"/>
    </source>
</evidence>
<dbReference type="PANTHER" id="PTHR21290">
    <property type="entry name" value="SPHINGOMYELIN SYNTHETASE"/>
    <property type="match status" value="1"/>
</dbReference>
<feature type="transmembrane region" description="Helical" evidence="10">
    <location>
        <begin position="21"/>
        <end position="39"/>
    </location>
</feature>
<dbReference type="AlphaFoldDB" id="A0A7S4FSI6"/>
<name>A0A7S4FSI6_9EUGL</name>
<dbReference type="GO" id="GO:0005886">
    <property type="term" value="C:plasma membrane"/>
    <property type="evidence" value="ECO:0007669"/>
    <property type="project" value="TreeGrafter"/>
</dbReference>
<dbReference type="Pfam" id="PF14360">
    <property type="entry name" value="PAP2_C"/>
    <property type="match status" value="1"/>
</dbReference>
<sequence length="273" mass="31145">MESSVAKSFYQNCSNMGWKDFFVCVAYFCTCTFIMTYGMNYVHERMPPKEDYPALPDAIHDLIPLNQTDPFAHVLQRLSDIMMLGLTLVVVLSLFFTFKFNIGPVIDRWFCTWGTVFFLRTWFLLATSLPPTEDVKCRMNPKPVIGSWIGNALIGVVTGGAGSVHCGDLMFSGHTILITLLWMIVLSHLRHMYVLVVAATVMSISNMLIIIVLRNHYTVDVLVGFWVTCTVWYFMPLGRPNFLRPKWFCTLAHKAKVFMANPPTPHEQLINMV</sequence>
<dbReference type="GO" id="GO:0046513">
    <property type="term" value="P:ceramide biosynthetic process"/>
    <property type="evidence" value="ECO:0007669"/>
    <property type="project" value="TreeGrafter"/>
</dbReference>
<evidence type="ECO:0000256" key="3">
    <source>
        <dbReference type="ARBA" id="ARBA00022679"/>
    </source>
</evidence>
<keyword evidence="5" id="KW-0418">Kinase</keyword>
<feature type="domain" description="Sphingomyelin synthase-like" evidence="11">
    <location>
        <begin position="165"/>
        <end position="234"/>
    </location>
</feature>
<keyword evidence="8" id="KW-0443">Lipid metabolism</keyword>
<evidence type="ECO:0000256" key="10">
    <source>
        <dbReference type="SAM" id="Phobius"/>
    </source>
</evidence>
<dbReference type="EMBL" id="HBJA01064957">
    <property type="protein sequence ID" value="CAE0811762.1"/>
    <property type="molecule type" value="Transcribed_RNA"/>
</dbReference>
<feature type="transmembrane region" description="Helical" evidence="10">
    <location>
        <begin position="81"/>
        <end position="98"/>
    </location>
</feature>
<evidence type="ECO:0000256" key="5">
    <source>
        <dbReference type="ARBA" id="ARBA00022777"/>
    </source>
</evidence>
<keyword evidence="7 10" id="KW-1133">Transmembrane helix</keyword>
<evidence type="ECO:0000256" key="4">
    <source>
        <dbReference type="ARBA" id="ARBA00022692"/>
    </source>
</evidence>
<dbReference type="GO" id="GO:0016301">
    <property type="term" value="F:kinase activity"/>
    <property type="evidence" value="ECO:0007669"/>
    <property type="project" value="UniProtKB-KW"/>
</dbReference>
<keyword evidence="3" id="KW-0808">Transferase</keyword>
<dbReference type="GO" id="GO:0047493">
    <property type="term" value="F:ceramide cholinephosphotransferase activity"/>
    <property type="evidence" value="ECO:0007669"/>
    <property type="project" value="TreeGrafter"/>
</dbReference>
<evidence type="ECO:0000256" key="7">
    <source>
        <dbReference type="ARBA" id="ARBA00022989"/>
    </source>
</evidence>
<gene>
    <name evidence="12" type="ORF">EGYM00163_LOCUS22910</name>
</gene>
<dbReference type="PANTHER" id="PTHR21290:SF25">
    <property type="entry name" value="SPHINGOMYELIN SYNTHASE-RELATED PROTEIN 1"/>
    <property type="match status" value="1"/>
</dbReference>
<dbReference type="GO" id="GO:0005789">
    <property type="term" value="C:endoplasmic reticulum membrane"/>
    <property type="evidence" value="ECO:0007669"/>
    <property type="project" value="TreeGrafter"/>
</dbReference>
<dbReference type="InterPro" id="IPR045221">
    <property type="entry name" value="Sphingomyelin_synth-like"/>
</dbReference>